<evidence type="ECO:0000313" key="2">
    <source>
        <dbReference type="Proteomes" id="UP000625711"/>
    </source>
</evidence>
<proteinExistence type="predicted"/>
<gene>
    <name evidence="1" type="ORF">GWI33_006095</name>
</gene>
<dbReference type="PANTHER" id="PTHR33936:SF25">
    <property type="entry name" value="C2H2-TYPE DOMAIN-CONTAINING PROTEIN"/>
    <property type="match status" value="1"/>
</dbReference>
<organism evidence="1 2">
    <name type="scientific">Rhynchophorus ferrugineus</name>
    <name type="common">Red palm weevil</name>
    <name type="synonym">Curculio ferrugineus</name>
    <dbReference type="NCBI Taxonomy" id="354439"/>
    <lineage>
        <taxon>Eukaryota</taxon>
        <taxon>Metazoa</taxon>
        <taxon>Ecdysozoa</taxon>
        <taxon>Arthropoda</taxon>
        <taxon>Hexapoda</taxon>
        <taxon>Insecta</taxon>
        <taxon>Pterygota</taxon>
        <taxon>Neoptera</taxon>
        <taxon>Endopterygota</taxon>
        <taxon>Coleoptera</taxon>
        <taxon>Polyphaga</taxon>
        <taxon>Cucujiformia</taxon>
        <taxon>Curculionidae</taxon>
        <taxon>Dryophthorinae</taxon>
        <taxon>Rhynchophorus</taxon>
    </lineage>
</organism>
<dbReference type="AlphaFoldDB" id="A0A834IM60"/>
<protein>
    <submittedName>
        <fullName evidence="1">Uncharacterized protein</fullName>
    </submittedName>
</protein>
<dbReference type="InterPro" id="IPR052797">
    <property type="entry name" value="RegFact_GeneExpr_CellDeath"/>
</dbReference>
<comment type="caution">
    <text evidence="1">The sequence shown here is derived from an EMBL/GenBank/DDBJ whole genome shotgun (WGS) entry which is preliminary data.</text>
</comment>
<evidence type="ECO:0000313" key="1">
    <source>
        <dbReference type="EMBL" id="KAF7280403.1"/>
    </source>
</evidence>
<reference evidence="1" key="1">
    <citation type="submission" date="2020-08" db="EMBL/GenBank/DDBJ databases">
        <title>Genome sequencing and assembly of the red palm weevil Rhynchophorus ferrugineus.</title>
        <authorList>
            <person name="Dias G.B."/>
            <person name="Bergman C.M."/>
            <person name="Manee M."/>
        </authorList>
    </citation>
    <scope>NUCLEOTIDE SEQUENCE</scope>
    <source>
        <strain evidence="1">AA-2017</strain>
        <tissue evidence="1">Whole larva</tissue>
    </source>
</reference>
<sequence>MADVRKKKTFCCDSAHYFADVQEFEFWKEQQHFETGYAITNVLKKKGCKEIYYACNRSDISGYTPKYKKMAEKTGGTIKIKGMCPSRMICVLHDAGPVSVHYWKTHAGHETEARCLHLSVSDKNDIIDKLKSGVTVDKIIQDARETKSPKNPRVNLLKRDDVVYLIKKHNIDVVKNNNEVKKTNTTKKMEVENVEGEIESKIQFTEDKCSRVKVYRKSNIDYFIKKQNIEVINIPNERKRTNTTAKMKIENDEEIERNIDFIEEKCFKRVKMKINNENNREILLADLCNWTRSLSEHDFKQFMTKAFMEIRKIDQKNTTRKHKMEDKLYFRTTKSRKTDLF</sequence>
<accession>A0A834IM60</accession>
<dbReference type="Proteomes" id="UP000625711">
    <property type="component" value="Unassembled WGS sequence"/>
</dbReference>
<dbReference type="EMBL" id="JAACXV010000302">
    <property type="protein sequence ID" value="KAF7280403.1"/>
    <property type="molecule type" value="Genomic_DNA"/>
</dbReference>
<dbReference type="PANTHER" id="PTHR33936">
    <property type="entry name" value="PROTEIN CBG17840"/>
    <property type="match status" value="1"/>
</dbReference>
<keyword evidence="2" id="KW-1185">Reference proteome</keyword>
<dbReference type="OrthoDB" id="10018489at2759"/>
<name>A0A834IM60_RHYFE</name>